<reference evidence="1 2" key="1">
    <citation type="submission" date="2020-02" db="EMBL/GenBank/DDBJ databases">
        <authorList>
            <person name="Ferguson B K."/>
        </authorList>
    </citation>
    <scope>NUCLEOTIDE SEQUENCE [LARGE SCALE GENOMIC DNA]</scope>
</reference>
<gene>
    <name evidence="1" type="ORF">NTEN_LOCUS17888</name>
</gene>
<dbReference type="AlphaFoldDB" id="A0A6H5HAZ4"/>
<evidence type="ECO:0000313" key="2">
    <source>
        <dbReference type="Proteomes" id="UP000479000"/>
    </source>
</evidence>
<accession>A0A6H5HAZ4</accession>
<evidence type="ECO:0000313" key="1">
    <source>
        <dbReference type="EMBL" id="CAB0013277.1"/>
    </source>
</evidence>
<sequence length="67" mass="7473">MSGGGGGGEEMVEVEVAVVEEEEEVVVEMLISFRIQATQKNCWRVWGFLELSRWIIMHGAQILLHGA</sequence>
<protein>
    <submittedName>
        <fullName evidence="1">Uncharacterized protein</fullName>
    </submittedName>
</protein>
<dbReference type="EMBL" id="CADCXU010026436">
    <property type="protein sequence ID" value="CAB0013277.1"/>
    <property type="molecule type" value="Genomic_DNA"/>
</dbReference>
<organism evidence="1 2">
    <name type="scientific">Nesidiocoris tenuis</name>
    <dbReference type="NCBI Taxonomy" id="355587"/>
    <lineage>
        <taxon>Eukaryota</taxon>
        <taxon>Metazoa</taxon>
        <taxon>Ecdysozoa</taxon>
        <taxon>Arthropoda</taxon>
        <taxon>Hexapoda</taxon>
        <taxon>Insecta</taxon>
        <taxon>Pterygota</taxon>
        <taxon>Neoptera</taxon>
        <taxon>Paraneoptera</taxon>
        <taxon>Hemiptera</taxon>
        <taxon>Heteroptera</taxon>
        <taxon>Panheteroptera</taxon>
        <taxon>Cimicomorpha</taxon>
        <taxon>Miridae</taxon>
        <taxon>Dicyphina</taxon>
        <taxon>Nesidiocoris</taxon>
    </lineage>
</organism>
<keyword evidence="2" id="KW-1185">Reference proteome</keyword>
<name>A0A6H5HAZ4_9HEMI</name>
<proteinExistence type="predicted"/>
<dbReference type="Proteomes" id="UP000479000">
    <property type="component" value="Unassembled WGS sequence"/>
</dbReference>